<reference evidence="3" key="1">
    <citation type="journal article" date="2014" name="Front. Microbiol.">
        <title>High frequency of phylogenetically diverse reductive dehalogenase-homologous genes in deep subseafloor sedimentary metagenomes.</title>
        <authorList>
            <person name="Kawai M."/>
            <person name="Futagami T."/>
            <person name="Toyoda A."/>
            <person name="Takaki Y."/>
            <person name="Nishi S."/>
            <person name="Hori S."/>
            <person name="Arai W."/>
            <person name="Tsubouchi T."/>
            <person name="Morono Y."/>
            <person name="Uchiyama I."/>
            <person name="Ito T."/>
            <person name="Fujiyama A."/>
            <person name="Inagaki F."/>
            <person name="Takami H."/>
        </authorList>
    </citation>
    <scope>NUCLEOTIDE SEQUENCE</scope>
    <source>
        <strain evidence="3">Expedition CK06-06</strain>
    </source>
</reference>
<feature type="non-terminal residue" evidence="3">
    <location>
        <position position="1"/>
    </location>
</feature>
<dbReference type="GO" id="GO:0015344">
    <property type="term" value="F:siderophore uptake transmembrane transporter activity"/>
    <property type="evidence" value="ECO:0007669"/>
    <property type="project" value="TreeGrafter"/>
</dbReference>
<comment type="caution">
    <text evidence="3">The sequence shown here is derived from an EMBL/GenBank/DDBJ whole genome shotgun (WGS) entry which is preliminary data.</text>
</comment>
<organism evidence="3">
    <name type="scientific">marine sediment metagenome</name>
    <dbReference type="NCBI Taxonomy" id="412755"/>
    <lineage>
        <taxon>unclassified sequences</taxon>
        <taxon>metagenomes</taxon>
        <taxon>ecological metagenomes</taxon>
    </lineage>
</organism>
<dbReference type="InterPro" id="IPR037066">
    <property type="entry name" value="Plug_dom_sf"/>
</dbReference>
<sequence>PNGFFQLTNIRPGIYFVEISFMGYQTHKIENIEITPAEQEFHAGNISLEPIVLQVEGTEIIAERPAITYEIDKKVINVARQTTSVSGSAVDVLENVPSVDVDIEGNVSLRGSENFTVLIDGRPTILDPSDALQQIPASTIENIEIITNPSARYDPEGISGIINVIIKKKTMRGISGIANMNAGLNDKYGGNFLISSRRGISNMFLSANYRKYAFPGTQTVENITSANDTASYVFSDGQSMRNWNPYGLRAGIDLELGLMDKMS</sequence>
<name>X1HNJ1_9ZZZZ</name>
<dbReference type="SUPFAM" id="SSF56935">
    <property type="entry name" value="Porins"/>
    <property type="match status" value="1"/>
</dbReference>
<keyword evidence="1" id="KW-0732">Signal</keyword>
<dbReference type="AlphaFoldDB" id="X1HNJ1"/>
<dbReference type="GO" id="GO:0044718">
    <property type="term" value="P:siderophore transmembrane transport"/>
    <property type="evidence" value="ECO:0007669"/>
    <property type="project" value="TreeGrafter"/>
</dbReference>
<dbReference type="InterPro" id="IPR008969">
    <property type="entry name" value="CarboxyPept-like_regulatory"/>
</dbReference>
<evidence type="ECO:0000259" key="2">
    <source>
        <dbReference type="Pfam" id="PF07715"/>
    </source>
</evidence>
<proteinExistence type="predicted"/>
<feature type="domain" description="TonB-dependent receptor plug" evidence="2">
    <location>
        <begin position="85"/>
        <end position="161"/>
    </location>
</feature>
<protein>
    <recommendedName>
        <fullName evidence="2">TonB-dependent receptor plug domain-containing protein</fullName>
    </recommendedName>
</protein>
<evidence type="ECO:0000256" key="1">
    <source>
        <dbReference type="ARBA" id="ARBA00022729"/>
    </source>
</evidence>
<feature type="non-terminal residue" evidence="3">
    <location>
        <position position="263"/>
    </location>
</feature>
<gene>
    <name evidence="3" type="ORF">S03H2_49262</name>
</gene>
<dbReference type="Pfam" id="PF07715">
    <property type="entry name" value="Plug"/>
    <property type="match status" value="1"/>
</dbReference>
<accession>X1HNJ1</accession>
<dbReference type="Gene3D" id="2.170.130.10">
    <property type="entry name" value="TonB-dependent receptor, plug domain"/>
    <property type="match status" value="1"/>
</dbReference>
<dbReference type="InterPro" id="IPR039426">
    <property type="entry name" value="TonB-dep_rcpt-like"/>
</dbReference>
<dbReference type="InterPro" id="IPR012910">
    <property type="entry name" value="Plug_dom"/>
</dbReference>
<dbReference type="PANTHER" id="PTHR30069">
    <property type="entry name" value="TONB-DEPENDENT OUTER MEMBRANE RECEPTOR"/>
    <property type="match status" value="1"/>
</dbReference>
<dbReference type="EMBL" id="BARU01031116">
    <property type="protein sequence ID" value="GAH71027.1"/>
    <property type="molecule type" value="Genomic_DNA"/>
</dbReference>
<dbReference type="SUPFAM" id="SSF49464">
    <property type="entry name" value="Carboxypeptidase regulatory domain-like"/>
    <property type="match status" value="1"/>
</dbReference>
<evidence type="ECO:0000313" key="3">
    <source>
        <dbReference type="EMBL" id="GAH71027.1"/>
    </source>
</evidence>
<dbReference type="PANTHER" id="PTHR30069:SF29">
    <property type="entry name" value="HEMOGLOBIN AND HEMOGLOBIN-HAPTOGLOBIN-BINDING PROTEIN 1-RELATED"/>
    <property type="match status" value="1"/>
</dbReference>